<evidence type="ECO:0000313" key="4">
    <source>
        <dbReference type="Proteomes" id="UP001627154"/>
    </source>
</evidence>
<sequence>METPVSQARSTFNEAFTGIVFLLLVLVALASVTSAREFSESVVVDRRSLESDRIGRGHANLAKRSAESNSQEEKEQHEEDLETAAGTNVLRPLFVYRRQLAYKNRNRRAKKGSRRPQRNA</sequence>
<evidence type="ECO:0008006" key="5">
    <source>
        <dbReference type="Google" id="ProtNLM"/>
    </source>
</evidence>
<reference evidence="3 4" key="1">
    <citation type="journal article" date="2024" name="bioRxiv">
        <title>A reference genome for Trichogramma kaykai: A tiny desert-dwelling parasitoid wasp with competing sex-ratio distorters.</title>
        <authorList>
            <person name="Culotta J."/>
            <person name="Lindsey A.R."/>
        </authorList>
    </citation>
    <scope>NUCLEOTIDE SEQUENCE [LARGE SCALE GENOMIC DNA]</scope>
    <source>
        <strain evidence="3 4">KSX58</strain>
    </source>
</reference>
<organism evidence="3 4">
    <name type="scientific">Trichogramma kaykai</name>
    <dbReference type="NCBI Taxonomy" id="54128"/>
    <lineage>
        <taxon>Eukaryota</taxon>
        <taxon>Metazoa</taxon>
        <taxon>Ecdysozoa</taxon>
        <taxon>Arthropoda</taxon>
        <taxon>Hexapoda</taxon>
        <taxon>Insecta</taxon>
        <taxon>Pterygota</taxon>
        <taxon>Neoptera</taxon>
        <taxon>Endopterygota</taxon>
        <taxon>Hymenoptera</taxon>
        <taxon>Apocrita</taxon>
        <taxon>Proctotrupomorpha</taxon>
        <taxon>Chalcidoidea</taxon>
        <taxon>Trichogrammatidae</taxon>
        <taxon>Trichogramma</taxon>
    </lineage>
</organism>
<gene>
    <name evidence="3" type="ORF">TKK_001722</name>
</gene>
<protein>
    <recommendedName>
        <fullName evidence="5">Transmembrane protein</fullName>
    </recommendedName>
</protein>
<accession>A0ABD2XM36</accession>
<evidence type="ECO:0000256" key="2">
    <source>
        <dbReference type="SAM" id="SignalP"/>
    </source>
</evidence>
<feature type="chain" id="PRO_5044867431" description="Transmembrane protein" evidence="2">
    <location>
        <begin position="36"/>
        <end position="120"/>
    </location>
</feature>
<evidence type="ECO:0000256" key="1">
    <source>
        <dbReference type="SAM" id="MobiDB-lite"/>
    </source>
</evidence>
<keyword evidence="4" id="KW-1185">Reference proteome</keyword>
<keyword evidence="2" id="KW-0732">Signal</keyword>
<dbReference type="Proteomes" id="UP001627154">
    <property type="component" value="Unassembled WGS sequence"/>
</dbReference>
<dbReference type="AlphaFoldDB" id="A0ABD2XM36"/>
<evidence type="ECO:0000313" key="3">
    <source>
        <dbReference type="EMBL" id="KAL3406387.1"/>
    </source>
</evidence>
<proteinExistence type="predicted"/>
<feature type="region of interest" description="Disordered" evidence="1">
    <location>
        <begin position="54"/>
        <end position="85"/>
    </location>
</feature>
<feature type="signal peptide" evidence="2">
    <location>
        <begin position="1"/>
        <end position="35"/>
    </location>
</feature>
<name>A0ABD2XM36_9HYME</name>
<comment type="caution">
    <text evidence="3">The sequence shown here is derived from an EMBL/GenBank/DDBJ whole genome shotgun (WGS) entry which is preliminary data.</text>
</comment>
<dbReference type="EMBL" id="JBJJXI010000019">
    <property type="protein sequence ID" value="KAL3406387.1"/>
    <property type="molecule type" value="Genomic_DNA"/>
</dbReference>